<keyword evidence="1" id="KW-1133">Transmembrane helix</keyword>
<dbReference type="AlphaFoldDB" id="A0A837I7L6"/>
<protein>
    <submittedName>
        <fullName evidence="2">Uncharacterized protein</fullName>
    </submittedName>
</protein>
<gene>
    <name evidence="2" type="ORF">UW25_C0002G0064</name>
</gene>
<comment type="caution">
    <text evidence="2">The sequence shown here is derived from an EMBL/GenBank/DDBJ whole genome shotgun (WGS) entry which is preliminary data.</text>
</comment>
<evidence type="ECO:0000313" key="2">
    <source>
        <dbReference type="EMBL" id="KKT37118.1"/>
    </source>
</evidence>
<dbReference type="Proteomes" id="UP000033815">
    <property type="component" value="Unassembled WGS sequence"/>
</dbReference>
<dbReference type="PROSITE" id="PS51257">
    <property type="entry name" value="PROKAR_LIPOPROTEIN"/>
    <property type="match status" value="1"/>
</dbReference>
<sequence length="67" mass="7580">MRALLPALRIRGLGVRMKSKGLVYQHSPAITGGCFYFIASLLAFSPEIRILTRYEYHTKRGNKGPKE</sequence>
<feature type="transmembrane region" description="Helical" evidence="1">
    <location>
        <begin position="21"/>
        <end position="44"/>
    </location>
</feature>
<keyword evidence="1" id="KW-0812">Transmembrane</keyword>
<evidence type="ECO:0000256" key="1">
    <source>
        <dbReference type="SAM" id="Phobius"/>
    </source>
</evidence>
<name>A0A837I7L6_9BACT</name>
<accession>A0A837I7L6</accession>
<dbReference type="EMBL" id="LCHP01000002">
    <property type="protein sequence ID" value="KKT37118.1"/>
    <property type="molecule type" value="Genomic_DNA"/>
</dbReference>
<organism evidence="2 3">
    <name type="scientific">Candidatus Nomurabacteria bacterium GW2011_GWB1_44_12</name>
    <dbReference type="NCBI Taxonomy" id="1618748"/>
    <lineage>
        <taxon>Bacteria</taxon>
        <taxon>Candidatus Nomuraibacteriota</taxon>
    </lineage>
</organism>
<keyword evidence="1" id="KW-0472">Membrane</keyword>
<proteinExistence type="predicted"/>
<evidence type="ECO:0000313" key="3">
    <source>
        <dbReference type="Proteomes" id="UP000033815"/>
    </source>
</evidence>
<reference evidence="2 3" key="1">
    <citation type="journal article" date="2015" name="Nature">
        <title>rRNA introns, odd ribosomes, and small enigmatic genomes across a large radiation of phyla.</title>
        <authorList>
            <person name="Brown C.T."/>
            <person name="Hug L.A."/>
            <person name="Thomas B.C."/>
            <person name="Sharon I."/>
            <person name="Castelle C.J."/>
            <person name="Singh A."/>
            <person name="Wilkins M.J."/>
            <person name="Williams K.H."/>
            <person name="Banfield J.F."/>
        </authorList>
    </citation>
    <scope>NUCLEOTIDE SEQUENCE [LARGE SCALE GENOMIC DNA]</scope>
</reference>